<protein>
    <submittedName>
        <fullName evidence="8">Transcription factor MYB-related family</fullName>
    </submittedName>
</protein>
<dbReference type="Gramene" id="mRNA:HanXRQr2_Chr01g0043651">
    <property type="protein sequence ID" value="CDS:HanXRQr2_Chr01g0043651.1"/>
    <property type="gene ID" value="HanXRQr2_Chr01g0043651"/>
</dbReference>
<dbReference type="PROSITE" id="PS50090">
    <property type="entry name" value="MYB_LIKE"/>
    <property type="match status" value="1"/>
</dbReference>
<dbReference type="InterPro" id="IPR017930">
    <property type="entry name" value="Myb_dom"/>
</dbReference>
<keyword evidence="4" id="KW-0539">Nucleus</keyword>
<evidence type="ECO:0000259" key="6">
    <source>
        <dbReference type="PROSITE" id="PS51293"/>
    </source>
</evidence>
<comment type="subcellular location">
    <subcellularLocation>
        <location evidence="1">Nucleus</location>
    </subcellularLocation>
</comment>
<keyword evidence="9" id="KW-1185">Reference proteome</keyword>
<dbReference type="AlphaFoldDB" id="A0A9K3JZ11"/>
<keyword evidence="2" id="KW-0805">Transcription regulation</keyword>
<reference evidence="8" key="1">
    <citation type="journal article" date="2017" name="Nature">
        <title>The sunflower genome provides insights into oil metabolism, flowering and Asterid evolution.</title>
        <authorList>
            <person name="Badouin H."/>
            <person name="Gouzy J."/>
            <person name="Grassa C.J."/>
            <person name="Murat F."/>
            <person name="Staton S.E."/>
            <person name="Cottret L."/>
            <person name="Lelandais-Briere C."/>
            <person name="Owens G.L."/>
            <person name="Carrere S."/>
            <person name="Mayjonade B."/>
            <person name="Legrand L."/>
            <person name="Gill N."/>
            <person name="Kane N.C."/>
            <person name="Bowers J.E."/>
            <person name="Hubner S."/>
            <person name="Bellec A."/>
            <person name="Berard A."/>
            <person name="Berges H."/>
            <person name="Blanchet N."/>
            <person name="Boniface M.C."/>
            <person name="Brunel D."/>
            <person name="Catrice O."/>
            <person name="Chaidir N."/>
            <person name="Claudel C."/>
            <person name="Donnadieu C."/>
            <person name="Faraut T."/>
            <person name="Fievet G."/>
            <person name="Helmstetter N."/>
            <person name="King M."/>
            <person name="Knapp S.J."/>
            <person name="Lai Z."/>
            <person name="Le Paslier M.C."/>
            <person name="Lippi Y."/>
            <person name="Lorenzon L."/>
            <person name="Mandel J.R."/>
            <person name="Marage G."/>
            <person name="Marchand G."/>
            <person name="Marquand E."/>
            <person name="Bret-Mestries E."/>
            <person name="Morien E."/>
            <person name="Nambeesan S."/>
            <person name="Nguyen T."/>
            <person name="Pegot-Espagnet P."/>
            <person name="Pouilly N."/>
            <person name="Raftis F."/>
            <person name="Sallet E."/>
            <person name="Schiex T."/>
            <person name="Thomas J."/>
            <person name="Vandecasteele C."/>
            <person name="Vares D."/>
            <person name="Vear F."/>
            <person name="Vautrin S."/>
            <person name="Crespi M."/>
            <person name="Mangin B."/>
            <person name="Burke J.M."/>
            <person name="Salse J."/>
            <person name="Munos S."/>
            <person name="Vincourt P."/>
            <person name="Rieseberg L.H."/>
            <person name="Langlade N.B."/>
        </authorList>
    </citation>
    <scope>NUCLEOTIDE SEQUENCE</scope>
    <source>
        <tissue evidence="8">Leaves</tissue>
    </source>
</reference>
<name>A0A9K3JZ11_HELAN</name>
<dbReference type="PANTHER" id="PTHR43952:SF75">
    <property type="entry name" value="PROTEIN RADIALIS-LIKE 6"/>
    <property type="match status" value="1"/>
</dbReference>
<keyword evidence="3" id="KW-0804">Transcription</keyword>
<evidence type="ECO:0000256" key="3">
    <source>
        <dbReference type="ARBA" id="ARBA00023163"/>
    </source>
</evidence>
<dbReference type="EMBL" id="MNCJ02000316">
    <property type="protein sequence ID" value="KAF5823934.1"/>
    <property type="molecule type" value="Genomic_DNA"/>
</dbReference>
<evidence type="ECO:0000259" key="7">
    <source>
        <dbReference type="PROSITE" id="PS51294"/>
    </source>
</evidence>
<sequence length="52" mass="6208">MWTRYEDKLFEEALAMYPDDVIGRWQLIANDVPTKMPELVRAHYAVLVHDLF</sequence>
<comment type="caution">
    <text evidence="8">The sequence shown here is derived from an EMBL/GenBank/DDBJ whole genome shotgun (WGS) entry which is preliminary data.</text>
</comment>
<evidence type="ECO:0000259" key="5">
    <source>
        <dbReference type="PROSITE" id="PS50090"/>
    </source>
</evidence>
<dbReference type="InterPro" id="IPR044636">
    <property type="entry name" value="RADIALIS-like"/>
</dbReference>
<dbReference type="SUPFAM" id="SSF46689">
    <property type="entry name" value="Homeodomain-like"/>
    <property type="match status" value="1"/>
</dbReference>
<evidence type="ECO:0000256" key="4">
    <source>
        <dbReference type="ARBA" id="ARBA00023242"/>
    </source>
</evidence>
<dbReference type="PROSITE" id="PS51294">
    <property type="entry name" value="HTH_MYB"/>
    <property type="match status" value="1"/>
</dbReference>
<evidence type="ECO:0000313" key="8">
    <source>
        <dbReference type="EMBL" id="KAF5823934.1"/>
    </source>
</evidence>
<dbReference type="GO" id="GO:0003700">
    <property type="term" value="F:DNA-binding transcription factor activity"/>
    <property type="evidence" value="ECO:0007669"/>
    <property type="project" value="InterPro"/>
</dbReference>
<evidence type="ECO:0000256" key="1">
    <source>
        <dbReference type="ARBA" id="ARBA00004123"/>
    </source>
</evidence>
<organism evidence="8 9">
    <name type="scientific">Helianthus annuus</name>
    <name type="common">Common sunflower</name>
    <dbReference type="NCBI Taxonomy" id="4232"/>
    <lineage>
        <taxon>Eukaryota</taxon>
        <taxon>Viridiplantae</taxon>
        <taxon>Streptophyta</taxon>
        <taxon>Embryophyta</taxon>
        <taxon>Tracheophyta</taxon>
        <taxon>Spermatophyta</taxon>
        <taxon>Magnoliopsida</taxon>
        <taxon>eudicotyledons</taxon>
        <taxon>Gunneridae</taxon>
        <taxon>Pentapetalae</taxon>
        <taxon>asterids</taxon>
        <taxon>campanulids</taxon>
        <taxon>Asterales</taxon>
        <taxon>Asteraceae</taxon>
        <taxon>Asteroideae</taxon>
        <taxon>Heliantheae alliance</taxon>
        <taxon>Heliantheae</taxon>
        <taxon>Helianthus</taxon>
    </lineage>
</organism>
<dbReference type="PROSITE" id="PS51293">
    <property type="entry name" value="SANT"/>
    <property type="match status" value="1"/>
</dbReference>
<reference evidence="8" key="2">
    <citation type="submission" date="2020-06" db="EMBL/GenBank/DDBJ databases">
        <title>Helianthus annuus Genome sequencing and assembly Release 2.</title>
        <authorList>
            <person name="Gouzy J."/>
            <person name="Langlade N."/>
            <person name="Munos S."/>
        </authorList>
    </citation>
    <scope>NUCLEOTIDE SEQUENCE</scope>
    <source>
        <tissue evidence="8">Leaves</tissue>
    </source>
</reference>
<feature type="domain" description="SANT" evidence="6">
    <location>
        <begin position="1"/>
        <end position="44"/>
    </location>
</feature>
<evidence type="ECO:0000256" key="2">
    <source>
        <dbReference type="ARBA" id="ARBA00023015"/>
    </source>
</evidence>
<dbReference type="InterPro" id="IPR009057">
    <property type="entry name" value="Homeodomain-like_sf"/>
</dbReference>
<dbReference type="Gene3D" id="1.10.10.60">
    <property type="entry name" value="Homeodomain-like"/>
    <property type="match status" value="1"/>
</dbReference>
<feature type="domain" description="HTH myb-type" evidence="7">
    <location>
        <begin position="1"/>
        <end position="52"/>
    </location>
</feature>
<dbReference type="GO" id="GO:0005634">
    <property type="term" value="C:nucleus"/>
    <property type="evidence" value="ECO:0007669"/>
    <property type="project" value="UniProtKB-SubCell"/>
</dbReference>
<dbReference type="InterPro" id="IPR001005">
    <property type="entry name" value="SANT/Myb"/>
</dbReference>
<proteinExistence type="predicted"/>
<dbReference type="PANTHER" id="PTHR43952">
    <property type="entry name" value="MYB FAMILY TRANSCRIPTION FACTOR-RELATED"/>
    <property type="match status" value="1"/>
</dbReference>
<dbReference type="Proteomes" id="UP000215914">
    <property type="component" value="Unassembled WGS sequence"/>
</dbReference>
<dbReference type="InterPro" id="IPR017884">
    <property type="entry name" value="SANT_dom"/>
</dbReference>
<gene>
    <name evidence="8" type="ORF">HanXRQr2_Chr01g0043651</name>
</gene>
<dbReference type="Pfam" id="PF00249">
    <property type="entry name" value="Myb_DNA-binding"/>
    <property type="match status" value="1"/>
</dbReference>
<feature type="domain" description="Myb-like" evidence="5">
    <location>
        <begin position="1"/>
        <end position="48"/>
    </location>
</feature>
<dbReference type="CDD" id="cd00167">
    <property type="entry name" value="SANT"/>
    <property type="match status" value="1"/>
</dbReference>
<evidence type="ECO:0000313" key="9">
    <source>
        <dbReference type="Proteomes" id="UP000215914"/>
    </source>
</evidence>
<accession>A0A9K3JZ11</accession>